<evidence type="ECO:0000313" key="2">
    <source>
        <dbReference type="Proteomes" id="UP000008367"/>
    </source>
</evidence>
<protein>
    <submittedName>
        <fullName evidence="1">Uncharacterized protein</fullName>
    </submittedName>
</protein>
<dbReference type="Proteomes" id="UP000008367">
    <property type="component" value="Unassembled WGS sequence"/>
</dbReference>
<proteinExistence type="predicted"/>
<accession>A0A454CMR6</accession>
<feature type="non-terminal residue" evidence="1">
    <location>
        <position position="1"/>
    </location>
</feature>
<reference evidence="1 2" key="1">
    <citation type="submission" date="2012-10" db="EMBL/GenBank/DDBJ databases">
        <title>Genome sequence of Vibrio Cholerae HENC-02.</title>
        <authorList>
            <person name="Eppinger M."/>
            <person name="Hasan N.A."/>
            <person name="Sengamalay N."/>
            <person name="Hine E."/>
            <person name="Su Q."/>
            <person name="Daugherty S.C."/>
            <person name="Young S."/>
            <person name="Sadzewicz L."/>
            <person name="Tallon L."/>
            <person name="Cebula T.A."/>
            <person name="Ravel J."/>
            <person name="Colwell R.R."/>
        </authorList>
    </citation>
    <scope>NUCLEOTIDE SEQUENCE [LARGE SCALE GENOMIC DNA]</scope>
    <source>
        <strain evidence="1 2">HENC-02</strain>
    </source>
</reference>
<organism evidence="1 2">
    <name type="scientific">Vibrio harveyi</name>
    <name type="common">Beneckea harveyi</name>
    <dbReference type="NCBI Taxonomy" id="669"/>
    <lineage>
        <taxon>Bacteria</taxon>
        <taxon>Pseudomonadati</taxon>
        <taxon>Pseudomonadota</taxon>
        <taxon>Gammaproteobacteria</taxon>
        <taxon>Vibrionales</taxon>
        <taxon>Vibrionaceae</taxon>
        <taxon>Vibrio</taxon>
    </lineage>
</organism>
<dbReference type="EMBL" id="AJSR01002853">
    <property type="protein sequence ID" value="EKM26015.1"/>
    <property type="molecule type" value="Genomic_DNA"/>
</dbReference>
<name>A0A454CMR6_VIBHA</name>
<comment type="caution">
    <text evidence="1">The sequence shown here is derived from an EMBL/GenBank/DDBJ whole genome shotgun (WGS) entry which is preliminary data.</text>
</comment>
<gene>
    <name evidence="1" type="ORF">VCHENC02_0331B</name>
</gene>
<dbReference type="AlphaFoldDB" id="A0A454CMR6"/>
<sequence>MARQRQMPLIQELPAKCIPAW</sequence>
<evidence type="ECO:0000313" key="1">
    <source>
        <dbReference type="EMBL" id="EKM26015.1"/>
    </source>
</evidence>